<dbReference type="NCBIfam" id="NF040706">
    <property type="entry name" value="photo_cyt_PufC"/>
    <property type="match status" value="1"/>
</dbReference>
<organism evidence="12 13">
    <name type="scientific">Thalassobaculum litoreum DSM 18839</name>
    <dbReference type="NCBI Taxonomy" id="1123362"/>
    <lineage>
        <taxon>Bacteria</taxon>
        <taxon>Pseudomonadati</taxon>
        <taxon>Pseudomonadota</taxon>
        <taxon>Alphaproteobacteria</taxon>
        <taxon>Rhodospirillales</taxon>
        <taxon>Thalassobaculaceae</taxon>
        <taxon>Thalassobaculum</taxon>
    </lineage>
</organism>
<comment type="caution">
    <text evidence="12">The sequence shown here is derived from an EMBL/GenBank/DDBJ whole genome shotgun (WGS) entry which is preliminary data.</text>
</comment>
<comment type="function">
    <text evidence="1 9">The reaction center of purple bacteria contains a tightly bound cytochrome molecule which re-reduces the photo oxidized primary electron donor.</text>
</comment>
<gene>
    <name evidence="12" type="ORF">SAMN05660686_00814</name>
</gene>
<protein>
    <recommendedName>
        <fullName evidence="2 9">Photosynthetic reaction center cytochrome c subunit</fullName>
    </recommendedName>
</protein>
<feature type="binding site" description="covalent" evidence="10">
    <location>
        <position position="260"/>
    </location>
    <ligand>
        <name>heme</name>
        <dbReference type="ChEBI" id="CHEBI:30413"/>
        <label>3</label>
    </ligand>
</feature>
<dbReference type="Gene3D" id="1.10.468.10">
    <property type="entry name" value="Photosynthetic Reaction Center, subunit C, domain 2"/>
    <property type="match status" value="2"/>
</dbReference>
<feature type="binding site" description="axial binding residue" evidence="11">
    <location>
        <position position="324"/>
    </location>
    <ligand>
        <name>heme</name>
        <dbReference type="ChEBI" id="CHEBI:30413"/>
        <label>4</label>
    </ligand>
    <ligandPart>
        <name>Fe</name>
        <dbReference type="ChEBI" id="CHEBI:18248"/>
    </ligandPart>
</feature>
<evidence type="ECO:0000256" key="10">
    <source>
        <dbReference type="PIRSR" id="PIRSR000017-1"/>
    </source>
</evidence>
<dbReference type="InterPro" id="IPR003158">
    <property type="entry name" value="Photosyn_RC_cyt_c-su"/>
</dbReference>
<keyword evidence="4 9" id="KW-0602">Photosynthesis</keyword>
<comment type="PTM">
    <text evidence="9 10">Binds 4 heme groups per subunit.</text>
</comment>
<evidence type="ECO:0000256" key="8">
    <source>
        <dbReference type="ARBA" id="ARBA00023004"/>
    </source>
</evidence>
<feature type="binding site" description="covalent" evidence="10">
    <location>
        <position position="320"/>
    </location>
    <ligand>
        <name>heme</name>
        <dbReference type="ChEBI" id="CHEBI:30413"/>
        <label>4</label>
    </ligand>
</feature>
<evidence type="ECO:0000256" key="3">
    <source>
        <dbReference type="ARBA" id="ARBA00022448"/>
    </source>
</evidence>
<keyword evidence="5 9" id="KW-0349">Heme</keyword>
<name>A0A8G2BEX5_9PROT</name>
<dbReference type="SUPFAM" id="SSF48695">
    <property type="entry name" value="Multiheme cytochromes"/>
    <property type="match status" value="1"/>
</dbReference>
<reference evidence="12 13" key="1">
    <citation type="submission" date="2016-10" db="EMBL/GenBank/DDBJ databases">
        <authorList>
            <person name="Varghese N."/>
            <person name="Submissions S."/>
        </authorList>
    </citation>
    <scope>NUCLEOTIDE SEQUENCE [LARGE SCALE GENOMIC DNA]</scope>
    <source>
        <strain evidence="12 13">DSM 18839</strain>
    </source>
</reference>
<feature type="binding site" description="covalent" evidence="10">
    <location>
        <position position="323"/>
    </location>
    <ligand>
        <name>heme</name>
        <dbReference type="ChEBI" id="CHEBI:30413"/>
        <label>4</label>
    </ligand>
</feature>
<evidence type="ECO:0000256" key="9">
    <source>
        <dbReference type="PIRNR" id="PIRNR000017"/>
    </source>
</evidence>
<feature type="binding site" description="axial binding residue" evidence="11">
    <location>
        <position position="153"/>
    </location>
    <ligand>
        <name>heme</name>
        <dbReference type="ChEBI" id="CHEBI:30413"/>
        <label>4</label>
    </ligand>
    <ligandPart>
        <name>Fe</name>
        <dbReference type="ChEBI" id="CHEBI:18248"/>
    </ligandPart>
</feature>
<feature type="binding site" description="covalent" evidence="10">
    <location>
        <position position="161"/>
    </location>
    <ligand>
        <name>heme</name>
        <dbReference type="ChEBI" id="CHEBI:30413"/>
        <label>2</label>
    </ligand>
</feature>
<dbReference type="InterPro" id="IPR023119">
    <property type="entry name" value="Multihaem_cyt_PRC_cyt_su-like"/>
</dbReference>
<dbReference type="InterPro" id="IPR036280">
    <property type="entry name" value="Multihaem_cyt_sf"/>
</dbReference>
<accession>A0A8G2BEX5</accession>
<evidence type="ECO:0000256" key="11">
    <source>
        <dbReference type="PIRSR" id="PIRSR000017-2"/>
    </source>
</evidence>
<evidence type="ECO:0000256" key="7">
    <source>
        <dbReference type="ARBA" id="ARBA00022982"/>
    </source>
</evidence>
<keyword evidence="9" id="KW-0674">Reaction center</keyword>
<dbReference type="OrthoDB" id="9813732at2"/>
<evidence type="ECO:0000256" key="5">
    <source>
        <dbReference type="ARBA" id="ARBA00022617"/>
    </source>
</evidence>
<dbReference type="AlphaFoldDB" id="A0A8G2BEX5"/>
<dbReference type="GO" id="GO:0020037">
    <property type="term" value="F:heme binding"/>
    <property type="evidence" value="ECO:0007669"/>
    <property type="project" value="InterPro"/>
</dbReference>
<evidence type="ECO:0000313" key="12">
    <source>
        <dbReference type="EMBL" id="SDF26666.1"/>
    </source>
</evidence>
<proteinExistence type="predicted"/>
<feature type="binding site" description="covalent" evidence="10">
    <location>
        <position position="263"/>
    </location>
    <ligand>
        <name>heme</name>
        <dbReference type="ChEBI" id="CHEBI:30413"/>
        <label>3</label>
    </ligand>
</feature>
<feature type="binding site" description="covalent" evidence="10">
    <location>
        <position position="116"/>
    </location>
    <ligand>
        <name>heme</name>
        <dbReference type="ChEBI" id="CHEBI:30413"/>
        <label>1</label>
    </ligand>
</feature>
<dbReference type="RefSeq" id="WP_028793875.1">
    <property type="nucleotide sequence ID" value="NZ_FNBW01000002.1"/>
</dbReference>
<evidence type="ECO:0000256" key="6">
    <source>
        <dbReference type="ARBA" id="ARBA00022723"/>
    </source>
</evidence>
<evidence type="ECO:0000313" key="13">
    <source>
        <dbReference type="Proteomes" id="UP000198615"/>
    </source>
</evidence>
<dbReference type="Pfam" id="PF02276">
    <property type="entry name" value="CytoC_RC"/>
    <property type="match status" value="1"/>
</dbReference>
<dbReference type="GO" id="GO:0009055">
    <property type="term" value="F:electron transfer activity"/>
    <property type="evidence" value="ECO:0007669"/>
    <property type="project" value="InterPro"/>
</dbReference>
<keyword evidence="13" id="KW-1185">Reference proteome</keyword>
<keyword evidence="7 9" id="KW-0249">Electron transport</keyword>
<feature type="binding site" description="axial binding residue" evidence="11">
    <location>
        <position position="264"/>
    </location>
    <ligand>
        <name>heme</name>
        <dbReference type="ChEBI" id="CHEBI:30413"/>
        <label>3</label>
    </ligand>
    <ligandPart>
        <name>Fe</name>
        <dbReference type="ChEBI" id="CHEBI:18248"/>
    </ligandPart>
</feature>
<keyword evidence="3 9" id="KW-0813">Transport</keyword>
<dbReference type="CDD" id="cd09224">
    <property type="entry name" value="CytoC_RC"/>
    <property type="match status" value="1"/>
</dbReference>
<feature type="binding site" description="axial binding residue" evidence="11">
    <location>
        <position position="103"/>
    </location>
    <ligand>
        <name>heme</name>
        <dbReference type="ChEBI" id="CHEBI:30413"/>
        <label>1</label>
    </ligand>
    <ligandPart>
        <name>Fe</name>
        <dbReference type="ChEBI" id="CHEBI:18248"/>
    </ligandPart>
</feature>
<keyword evidence="6 9" id="KW-0479">Metal-binding</keyword>
<feature type="binding site" description="covalent" evidence="10">
    <location>
        <position position="164"/>
    </location>
    <ligand>
        <name>heme</name>
        <dbReference type="ChEBI" id="CHEBI:30413"/>
        <label>2</label>
    </ligand>
</feature>
<evidence type="ECO:0000256" key="1">
    <source>
        <dbReference type="ARBA" id="ARBA00003196"/>
    </source>
</evidence>
<dbReference type="EMBL" id="FNBW01000002">
    <property type="protein sequence ID" value="SDF26666.1"/>
    <property type="molecule type" value="Genomic_DNA"/>
</dbReference>
<feature type="binding site" description="covalent" evidence="10">
    <location>
        <position position="119"/>
    </location>
    <ligand>
        <name>heme</name>
        <dbReference type="ChEBI" id="CHEBI:30413"/>
        <label>1</label>
    </ligand>
</feature>
<dbReference type="GO" id="GO:0030077">
    <property type="term" value="C:plasma membrane light-harvesting complex"/>
    <property type="evidence" value="ECO:0007669"/>
    <property type="project" value="InterPro"/>
</dbReference>
<dbReference type="GO" id="GO:0005506">
    <property type="term" value="F:iron ion binding"/>
    <property type="evidence" value="ECO:0007669"/>
    <property type="project" value="InterPro"/>
</dbReference>
<evidence type="ECO:0000256" key="4">
    <source>
        <dbReference type="ARBA" id="ARBA00022531"/>
    </source>
</evidence>
<feature type="binding site" description="axial binding residue" evidence="11">
    <location>
        <position position="165"/>
    </location>
    <ligand>
        <name>heme</name>
        <dbReference type="ChEBI" id="CHEBI:30413"/>
        <label>2</label>
    </ligand>
    <ligandPart>
        <name>Fe</name>
        <dbReference type="ChEBI" id="CHEBI:18248"/>
    </ligandPart>
</feature>
<feature type="binding site" description="axial binding residue" evidence="11">
    <location>
        <position position="249"/>
    </location>
    <ligand>
        <name>heme</name>
        <dbReference type="ChEBI" id="CHEBI:30413"/>
        <label>3</label>
    </ligand>
    <ligandPart>
        <name>Fe</name>
        <dbReference type="ChEBI" id="CHEBI:18248"/>
    </ligandPart>
</feature>
<feature type="binding site" description="axial binding residue" evidence="11">
    <location>
        <position position="120"/>
    </location>
    <ligand>
        <name>heme</name>
        <dbReference type="ChEBI" id="CHEBI:30413"/>
        <label>1</label>
    </ligand>
    <ligandPart>
        <name>Fe</name>
        <dbReference type="ChEBI" id="CHEBI:18248"/>
    </ligandPart>
</feature>
<keyword evidence="8 9" id="KW-0408">Iron</keyword>
<dbReference type="PIRSF" id="PIRSF000017">
    <property type="entry name" value="RC_cytochrome"/>
    <property type="match status" value="1"/>
</dbReference>
<dbReference type="Proteomes" id="UP000198615">
    <property type="component" value="Unassembled WGS sequence"/>
</dbReference>
<feature type="binding site" description="axial binding residue" evidence="11">
    <location>
        <position position="139"/>
    </location>
    <ligand>
        <name>heme</name>
        <dbReference type="ChEBI" id="CHEBI:30413"/>
        <label>2</label>
    </ligand>
    <ligandPart>
        <name>Fe</name>
        <dbReference type="ChEBI" id="CHEBI:18248"/>
    </ligandPart>
</feature>
<sequence>MKNFGILAAILPFAALLVIAFLFTVGWERPPIGYEQTGYRGTGMQEPNNPREQAMLAALNAIPEEIYPLDSPADLAQADKAGDVYENVQVLGDLPEPQFIRLMTAITEWVSPEQGCNYCHNPDNLADDSVYTKVVARRMIQMTRDVNANWQDHVKETGVTCYTCHRGNPVPENVWFDEEPQRYAGKGMLGWNHDQNRPSAQNGYTSLPATSLASYLAGDGNIRVQATAALPTDAGGASIKQTEETYGLMMHMSSSLGVGCTYCHNTQAIGSWEMSPPTRTTAWHGIRMVRGINADYLAPLQGTFPENRLGPTGDVAKANCATCHQGVFKPFYGATMLDKYPSLAPMK</sequence>
<dbReference type="GO" id="GO:0019684">
    <property type="term" value="P:photosynthesis, light reaction"/>
    <property type="evidence" value="ECO:0007669"/>
    <property type="project" value="InterPro"/>
</dbReference>
<evidence type="ECO:0000256" key="2">
    <source>
        <dbReference type="ARBA" id="ARBA00015978"/>
    </source>
</evidence>